<evidence type="ECO:0000259" key="1">
    <source>
        <dbReference type="Pfam" id="PF01609"/>
    </source>
</evidence>
<dbReference type="Proteomes" id="UP000292345">
    <property type="component" value="Unassembled WGS sequence"/>
</dbReference>
<dbReference type="InterPro" id="IPR047768">
    <property type="entry name" value="Tn5p-like"/>
</dbReference>
<dbReference type="RefSeq" id="WP_130246473.1">
    <property type="nucleotide sequence ID" value="NZ_PPUZ01000123.1"/>
</dbReference>
<dbReference type="InterPro" id="IPR002559">
    <property type="entry name" value="Transposase_11"/>
</dbReference>
<dbReference type="InterPro" id="IPR014735">
    <property type="entry name" value="Transposase_Tn5-like_N"/>
</dbReference>
<accession>A0A4Q7E219</accession>
<dbReference type="Gene3D" id="1.10.740.10">
    <property type="entry name" value="Transferase Inhibitor Protein From Tn5, Chain"/>
    <property type="match status" value="1"/>
</dbReference>
<dbReference type="PANTHER" id="PTHR37319">
    <property type="entry name" value="TRANSPOSASE"/>
    <property type="match status" value="1"/>
</dbReference>
<dbReference type="GO" id="GO:0004803">
    <property type="term" value="F:transposase activity"/>
    <property type="evidence" value="ECO:0007669"/>
    <property type="project" value="InterPro"/>
</dbReference>
<dbReference type="SUPFAM" id="SSF53098">
    <property type="entry name" value="Ribonuclease H-like"/>
    <property type="match status" value="1"/>
</dbReference>
<dbReference type="NCBIfam" id="NF033590">
    <property type="entry name" value="transpos_IS4_3"/>
    <property type="match status" value="1"/>
</dbReference>
<dbReference type="Gene3D" id="1.10.246.40">
    <property type="entry name" value="Tn5 transposase, domain 1"/>
    <property type="match status" value="1"/>
</dbReference>
<dbReference type="Pfam" id="PF14706">
    <property type="entry name" value="Tnp_DNA_bind"/>
    <property type="match status" value="1"/>
</dbReference>
<comment type="caution">
    <text evidence="3">The sequence shown here is derived from an EMBL/GenBank/DDBJ whole genome shotgun (WGS) entry which is preliminary data.</text>
</comment>
<feature type="domain" description="Transposase Tn5-like N-terminal" evidence="2">
    <location>
        <begin position="6"/>
        <end position="63"/>
    </location>
</feature>
<sequence>MLTELEWAHTNFSKCDLGDKRRTKRLIQMASHLAGNVGRSIVKSSPQESDVEGSYRLIRNKNVDANAIAEGAFQASAEQAKSSQVLLALEDTTSLAYQHSVANELSYTSSAQSGSTKGFFVHSVMLFDPIQEATLGLIEQRRWIRDESKFGKRKVRATTPYEEKESFKWQQASENMHKRLGSEMAKCISVCDREADIIEYLDYKQQHGHRFVVRAKSNRPLSNDQRLYDYASELAPAGTYQVAVAQKGGRKARQANMEVKFAQVEVKAPARKQQQYQPIKAHVVLCNEISESESPLTWVLLTTEVLNSKEDALKIVKYYEARWKIEEFHKVWKSEGTQVENLRMQHADNLERAAVILAFVAIRLYQLKEQGDKSDAAQVSCETCLSTLQWKLLWKKRHKQKALPKQPPSMKWAYQSLGRLGGWKDSKKTGRVSWRSLWDGWNKLESLVEGYQMFQEM</sequence>
<dbReference type="InterPro" id="IPR054836">
    <property type="entry name" value="Tn5_transposase"/>
</dbReference>
<gene>
    <name evidence="3" type="ORF">C3B51_22770</name>
</gene>
<dbReference type="InterPro" id="IPR038215">
    <property type="entry name" value="TN5-like_N_sf"/>
</dbReference>
<evidence type="ECO:0000259" key="2">
    <source>
        <dbReference type="Pfam" id="PF14706"/>
    </source>
</evidence>
<dbReference type="GO" id="GO:0006313">
    <property type="term" value="P:DNA transposition"/>
    <property type="evidence" value="ECO:0007669"/>
    <property type="project" value="InterPro"/>
</dbReference>
<dbReference type="Gene3D" id="3.90.350.10">
    <property type="entry name" value="Transposase Inhibitor Protein From Tn5, Chain A, domain 1"/>
    <property type="match status" value="1"/>
</dbReference>
<protein>
    <submittedName>
        <fullName evidence="3">IS4 family transposase</fullName>
    </submittedName>
</protein>
<dbReference type="AlphaFoldDB" id="A0A4Q7E219"/>
<dbReference type="GO" id="GO:0003677">
    <property type="term" value="F:DNA binding"/>
    <property type="evidence" value="ECO:0007669"/>
    <property type="project" value="InterPro"/>
</dbReference>
<reference evidence="3 4" key="1">
    <citation type="submission" date="2018-01" db="EMBL/GenBank/DDBJ databases">
        <title>Co-occurrence of chitin degradation, pigmentation and bioactivity in marine Pseudoalteromonas.</title>
        <authorList>
            <person name="Paulsen S."/>
            <person name="Gram L."/>
            <person name="Machado H."/>
        </authorList>
    </citation>
    <scope>NUCLEOTIDE SEQUENCE [LARGE SCALE GENOMIC DNA]</scope>
    <source>
        <strain evidence="3 4">S1946</strain>
    </source>
</reference>
<feature type="domain" description="Transposase IS4-like" evidence="1">
    <location>
        <begin position="185"/>
        <end position="360"/>
    </location>
</feature>
<evidence type="ECO:0000313" key="4">
    <source>
        <dbReference type="Proteomes" id="UP000292345"/>
    </source>
</evidence>
<evidence type="ECO:0000313" key="3">
    <source>
        <dbReference type="EMBL" id="RZM71235.1"/>
    </source>
</evidence>
<name>A0A4Q7E219_9GAMM</name>
<proteinExistence type="predicted"/>
<dbReference type="Pfam" id="PF01609">
    <property type="entry name" value="DDE_Tnp_1"/>
    <property type="match status" value="1"/>
</dbReference>
<organism evidence="3 4">
    <name type="scientific">Pseudoalteromonas rubra</name>
    <dbReference type="NCBI Taxonomy" id="43658"/>
    <lineage>
        <taxon>Bacteria</taxon>
        <taxon>Pseudomonadati</taxon>
        <taxon>Pseudomonadota</taxon>
        <taxon>Gammaproteobacteria</taxon>
        <taxon>Alteromonadales</taxon>
        <taxon>Pseudoalteromonadaceae</taxon>
        <taxon>Pseudoalteromonas</taxon>
    </lineage>
</organism>
<dbReference type="InterPro" id="IPR012337">
    <property type="entry name" value="RNaseH-like_sf"/>
</dbReference>
<dbReference type="InterPro" id="IPR014737">
    <property type="entry name" value="Transposase_Tn5-like_C"/>
</dbReference>
<dbReference type="PANTHER" id="PTHR37319:SF1">
    <property type="entry name" value="TRANSPOSASE TN5 DIMERISATION DOMAIN-CONTAINING PROTEIN"/>
    <property type="match status" value="1"/>
</dbReference>
<dbReference type="EMBL" id="PPUZ01000123">
    <property type="protein sequence ID" value="RZM71235.1"/>
    <property type="molecule type" value="Genomic_DNA"/>
</dbReference>